<dbReference type="OrthoDB" id="9816431at2"/>
<evidence type="ECO:0000313" key="7">
    <source>
        <dbReference type="EMBL" id="RUT00855.1"/>
    </source>
</evidence>
<keyword evidence="1" id="KW-0805">Transcription regulation</keyword>
<evidence type="ECO:0000313" key="8">
    <source>
        <dbReference type="Proteomes" id="UP000271624"/>
    </source>
</evidence>
<dbReference type="InterPro" id="IPR050109">
    <property type="entry name" value="HTH-type_TetR-like_transc_reg"/>
</dbReference>
<keyword evidence="8" id="KW-1185">Reference proteome</keyword>
<comment type="caution">
    <text evidence="7">The sequence shown here is derived from an EMBL/GenBank/DDBJ whole genome shotgun (WGS) entry which is preliminary data.</text>
</comment>
<dbReference type="Pfam" id="PF14246">
    <property type="entry name" value="TetR_C_7"/>
    <property type="match status" value="1"/>
</dbReference>
<evidence type="ECO:0000256" key="5">
    <source>
        <dbReference type="SAM" id="MobiDB-lite"/>
    </source>
</evidence>
<reference evidence="7" key="1">
    <citation type="submission" date="2018-12" db="EMBL/GenBank/DDBJ databases">
        <authorList>
            <person name="Will S."/>
            <person name="Neumann-Schaal M."/>
            <person name="Henke P."/>
        </authorList>
    </citation>
    <scope>NUCLEOTIDE SEQUENCE</scope>
    <source>
        <strain evidence="7">PCC 7102</strain>
    </source>
</reference>
<protein>
    <recommendedName>
        <fullName evidence="6">HTH tetR-type domain-containing protein</fullName>
    </recommendedName>
</protein>
<dbReference type="SUPFAM" id="SSF46689">
    <property type="entry name" value="Homeodomain-like"/>
    <property type="match status" value="1"/>
</dbReference>
<sequence>MPRWTTGAMQEFLTHGFAGATMDRVTAAAGVSKTTVYSHFQDKEKLFIALIERLITSCAGVLDLPSYFFQGEPASVLAGLANNFLNQLSKSVSDTPELLDLIRLVIAESGRFPTLAQYLVSNTQKIFVNNVTQYLQFHPELQLKDPEATARIFLGALFHFVMIEFMLQSGDIMPMERQRLIDNLVNLITANVKLNENKYSANKEKSTRRKRSATGKFEPDYKEPKRLRSIRLTDTAWENLDAIAKANNLTRSEIIELLARGQELK</sequence>
<evidence type="ECO:0000256" key="1">
    <source>
        <dbReference type="ARBA" id="ARBA00023015"/>
    </source>
</evidence>
<dbReference type="GO" id="GO:0000976">
    <property type="term" value="F:transcription cis-regulatory region binding"/>
    <property type="evidence" value="ECO:0007669"/>
    <property type="project" value="TreeGrafter"/>
</dbReference>
<dbReference type="InterPro" id="IPR001647">
    <property type="entry name" value="HTH_TetR"/>
</dbReference>
<dbReference type="InterPro" id="IPR023772">
    <property type="entry name" value="DNA-bd_HTH_TetR-type_CS"/>
</dbReference>
<dbReference type="GO" id="GO:0003700">
    <property type="term" value="F:DNA-binding transcription factor activity"/>
    <property type="evidence" value="ECO:0007669"/>
    <property type="project" value="TreeGrafter"/>
</dbReference>
<feature type="DNA-binding region" description="H-T-H motif" evidence="4">
    <location>
        <begin position="21"/>
        <end position="40"/>
    </location>
</feature>
<accession>A0A3S1AHL9</accession>
<evidence type="ECO:0000256" key="2">
    <source>
        <dbReference type="ARBA" id="ARBA00023125"/>
    </source>
</evidence>
<evidence type="ECO:0000256" key="3">
    <source>
        <dbReference type="ARBA" id="ARBA00023163"/>
    </source>
</evidence>
<dbReference type="PROSITE" id="PS01081">
    <property type="entry name" value="HTH_TETR_1"/>
    <property type="match status" value="1"/>
</dbReference>
<feature type="domain" description="HTH tetR-type" evidence="6">
    <location>
        <begin position="1"/>
        <end position="58"/>
    </location>
</feature>
<proteinExistence type="predicted"/>
<dbReference type="PROSITE" id="PS50977">
    <property type="entry name" value="HTH_TETR_2"/>
    <property type="match status" value="1"/>
</dbReference>
<dbReference type="EMBL" id="RSCL01000022">
    <property type="protein sequence ID" value="RUT00855.1"/>
    <property type="molecule type" value="Genomic_DNA"/>
</dbReference>
<dbReference type="PANTHER" id="PTHR30055:SF234">
    <property type="entry name" value="HTH-TYPE TRANSCRIPTIONAL REGULATOR BETI"/>
    <property type="match status" value="1"/>
</dbReference>
<gene>
    <name evidence="7" type="ORF">DSM106972_072640</name>
</gene>
<keyword evidence="3" id="KW-0804">Transcription</keyword>
<dbReference type="AlphaFoldDB" id="A0A3S1AHL9"/>
<evidence type="ECO:0000259" key="6">
    <source>
        <dbReference type="PROSITE" id="PS50977"/>
    </source>
</evidence>
<feature type="region of interest" description="Disordered" evidence="5">
    <location>
        <begin position="199"/>
        <end position="219"/>
    </location>
</feature>
<organism evidence="7 8">
    <name type="scientific">Dulcicalothrix desertica PCC 7102</name>
    <dbReference type="NCBI Taxonomy" id="232991"/>
    <lineage>
        <taxon>Bacteria</taxon>
        <taxon>Bacillati</taxon>
        <taxon>Cyanobacteriota</taxon>
        <taxon>Cyanophyceae</taxon>
        <taxon>Nostocales</taxon>
        <taxon>Calotrichaceae</taxon>
        <taxon>Dulcicalothrix</taxon>
    </lineage>
</organism>
<dbReference type="InterPro" id="IPR039536">
    <property type="entry name" value="TetR_C_Proteobacteria"/>
</dbReference>
<evidence type="ECO:0000256" key="4">
    <source>
        <dbReference type="PROSITE-ProRule" id="PRU00335"/>
    </source>
</evidence>
<dbReference type="Gene3D" id="1.10.357.10">
    <property type="entry name" value="Tetracycline Repressor, domain 2"/>
    <property type="match status" value="1"/>
</dbReference>
<name>A0A3S1AHL9_9CYAN</name>
<dbReference type="PANTHER" id="PTHR30055">
    <property type="entry name" value="HTH-TYPE TRANSCRIPTIONAL REGULATOR RUTR"/>
    <property type="match status" value="1"/>
</dbReference>
<dbReference type="Proteomes" id="UP000271624">
    <property type="component" value="Unassembled WGS sequence"/>
</dbReference>
<reference evidence="7" key="2">
    <citation type="journal article" date="2019" name="Genome Biol. Evol.">
        <title>Day and night: Metabolic profiles and evolutionary relationships of six axenic non-marine cyanobacteria.</title>
        <authorList>
            <person name="Will S.E."/>
            <person name="Henke P."/>
            <person name="Boedeker C."/>
            <person name="Huang S."/>
            <person name="Brinkmann H."/>
            <person name="Rohde M."/>
            <person name="Jarek M."/>
            <person name="Friedl T."/>
            <person name="Seufert S."/>
            <person name="Schumacher M."/>
            <person name="Overmann J."/>
            <person name="Neumann-Schaal M."/>
            <person name="Petersen J."/>
        </authorList>
    </citation>
    <scope>NUCLEOTIDE SEQUENCE [LARGE SCALE GENOMIC DNA]</scope>
    <source>
        <strain evidence="7">PCC 7102</strain>
    </source>
</reference>
<dbReference type="Pfam" id="PF00440">
    <property type="entry name" value="TetR_N"/>
    <property type="match status" value="1"/>
</dbReference>
<keyword evidence="2 4" id="KW-0238">DNA-binding</keyword>
<dbReference type="InterPro" id="IPR009057">
    <property type="entry name" value="Homeodomain-like_sf"/>
</dbReference>
<dbReference type="RefSeq" id="WP_127085375.1">
    <property type="nucleotide sequence ID" value="NZ_RSCL01000022.1"/>
</dbReference>